<evidence type="ECO:0000259" key="5">
    <source>
        <dbReference type="Pfam" id="PF00441"/>
    </source>
</evidence>
<evidence type="ECO:0000256" key="3">
    <source>
        <dbReference type="ARBA" id="ARBA00022630"/>
    </source>
</evidence>
<dbReference type="Gene3D" id="1.20.140.10">
    <property type="entry name" value="Butyryl-CoA Dehydrogenase, subunit A, domain 3"/>
    <property type="match status" value="1"/>
</dbReference>
<dbReference type="Gene3D" id="1.10.540.10">
    <property type="entry name" value="Acyl-CoA dehydrogenase/oxidase, N-terminal domain"/>
    <property type="match status" value="1"/>
</dbReference>
<dbReference type="EMBL" id="FSRU01000001">
    <property type="protein sequence ID" value="SIO09146.1"/>
    <property type="molecule type" value="Genomic_DNA"/>
</dbReference>
<sequence>MRGAGHTMSVLPLARATPAHDVLIEKAGELGRLFGNSAAEHDLTGEPPAHQFDALQAAGLLRLTVAESDGGYGAGLAVASAVVGAVALGDPAVALILSMHYSQHAAIVRSERVGSDDWPAHLARRLSRESVEGQSLINAAQVEPALGSPSHGGLPDTIARRVGSQWRISGHKIYVTGVPLLSWINVLARTDEDEPRLGHFLVPGNAEGVRVVETWDPIGMRATASHDVVLENVTIPIADVVALKPARLGLQRDAHGATWYFSLVGAVYDGAARAARNWLIEFLNERRPSSLGGASLASLPTVQEVVGHIEVLLATNDWLMRSHAEHFDAGDAPDALSGVVKHVVIDNAVRVVELAIELAGNHGLARRNPLERHYRNVLCSHIHAPSNALLRGNAGRAALSANRRPEHPHPQSSAMKC</sequence>
<dbReference type="Pfam" id="PF00441">
    <property type="entry name" value="Acyl-CoA_dh_1"/>
    <property type="match status" value="1"/>
</dbReference>
<dbReference type="InterPro" id="IPR036250">
    <property type="entry name" value="AcylCo_DH-like_C"/>
</dbReference>
<evidence type="ECO:0000256" key="4">
    <source>
        <dbReference type="ARBA" id="ARBA00022827"/>
    </source>
</evidence>
<feature type="domain" description="Acyl-CoA oxidase/dehydrogenase middle" evidence="6">
    <location>
        <begin position="143"/>
        <end position="233"/>
    </location>
</feature>
<evidence type="ECO:0000313" key="8">
    <source>
        <dbReference type="EMBL" id="SIO09146.1"/>
    </source>
</evidence>
<dbReference type="Pfam" id="PF02770">
    <property type="entry name" value="Acyl-CoA_dh_M"/>
    <property type="match status" value="1"/>
</dbReference>
<dbReference type="SUPFAM" id="SSF47203">
    <property type="entry name" value="Acyl-CoA dehydrogenase C-terminal domain-like"/>
    <property type="match status" value="1"/>
</dbReference>
<accession>A0A1N6GNN5</accession>
<dbReference type="AlphaFoldDB" id="A0A1N6GNN5"/>
<dbReference type="InterPro" id="IPR013786">
    <property type="entry name" value="AcylCoA_DH/ox_N"/>
</dbReference>
<evidence type="ECO:0000256" key="1">
    <source>
        <dbReference type="ARBA" id="ARBA00001974"/>
    </source>
</evidence>
<dbReference type="Gene3D" id="2.40.110.10">
    <property type="entry name" value="Butyryl-CoA Dehydrogenase, subunit A, domain 2"/>
    <property type="match status" value="1"/>
</dbReference>
<dbReference type="SUPFAM" id="SSF56645">
    <property type="entry name" value="Acyl-CoA dehydrogenase NM domain-like"/>
    <property type="match status" value="1"/>
</dbReference>
<organism evidence="8 9">
    <name type="scientific">Paraburkholderia phenazinium</name>
    <dbReference type="NCBI Taxonomy" id="60549"/>
    <lineage>
        <taxon>Bacteria</taxon>
        <taxon>Pseudomonadati</taxon>
        <taxon>Pseudomonadota</taxon>
        <taxon>Betaproteobacteria</taxon>
        <taxon>Burkholderiales</taxon>
        <taxon>Burkholderiaceae</taxon>
        <taxon>Paraburkholderia</taxon>
    </lineage>
</organism>
<dbReference type="InterPro" id="IPR009075">
    <property type="entry name" value="AcylCo_DH/oxidase_C"/>
</dbReference>
<dbReference type="Pfam" id="PF02771">
    <property type="entry name" value="Acyl-CoA_dh_N"/>
    <property type="match status" value="1"/>
</dbReference>
<comment type="cofactor">
    <cofactor evidence="1">
        <name>FAD</name>
        <dbReference type="ChEBI" id="CHEBI:57692"/>
    </cofactor>
</comment>
<comment type="similarity">
    <text evidence="2">Belongs to the acyl-CoA dehydrogenase family.</text>
</comment>
<keyword evidence="4" id="KW-0274">FAD</keyword>
<dbReference type="GO" id="GO:0016627">
    <property type="term" value="F:oxidoreductase activity, acting on the CH-CH group of donors"/>
    <property type="evidence" value="ECO:0007669"/>
    <property type="project" value="InterPro"/>
</dbReference>
<dbReference type="PANTHER" id="PTHR43831:SF1">
    <property type="entry name" value="ISOBUTYRYL-COA DEHYDROGENASE, MITOCHONDRIAL"/>
    <property type="match status" value="1"/>
</dbReference>
<keyword evidence="3" id="KW-0285">Flavoprotein</keyword>
<feature type="domain" description="Acyl-CoA dehydrogenase/oxidase C-terminal" evidence="5">
    <location>
        <begin position="270"/>
        <end position="397"/>
    </location>
</feature>
<protein>
    <submittedName>
        <fullName evidence="8">Acyl-CoA dehydrogenase</fullName>
    </submittedName>
</protein>
<evidence type="ECO:0000313" key="9">
    <source>
        <dbReference type="Proteomes" id="UP000185151"/>
    </source>
</evidence>
<dbReference type="InterPro" id="IPR009100">
    <property type="entry name" value="AcylCoA_DH/oxidase_NM_dom_sf"/>
</dbReference>
<proteinExistence type="inferred from homology"/>
<evidence type="ECO:0000259" key="7">
    <source>
        <dbReference type="Pfam" id="PF02771"/>
    </source>
</evidence>
<dbReference type="InterPro" id="IPR046373">
    <property type="entry name" value="Acyl-CoA_Oxase/DH_mid-dom_sf"/>
</dbReference>
<evidence type="ECO:0000259" key="6">
    <source>
        <dbReference type="Pfam" id="PF02770"/>
    </source>
</evidence>
<dbReference type="InterPro" id="IPR006091">
    <property type="entry name" value="Acyl-CoA_Oxase/DH_mid-dom"/>
</dbReference>
<dbReference type="PANTHER" id="PTHR43831">
    <property type="entry name" value="ISOBUTYRYL-COA DEHYDROGENASE"/>
    <property type="match status" value="1"/>
</dbReference>
<dbReference type="CDD" id="cd00567">
    <property type="entry name" value="ACAD"/>
    <property type="match status" value="1"/>
</dbReference>
<feature type="domain" description="Acyl-CoA dehydrogenase/oxidase N-terminal" evidence="7">
    <location>
        <begin position="37"/>
        <end position="107"/>
    </location>
</feature>
<keyword evidence="9" id="KW-1185">Reference proteome</keyword>
<evidence type="ECO:0000256" key="2">
    <source>
        <dbReference type="ARBA" id="ARBA00009347"/>
    </source>
</evidence>
<dbReference type="InterPro" id="IPR037069">
    <property type="entry name" value="AcylCoA_DH/ox_N_sf"/>
</dbReference>
<dbReference type="InterPro" id="IPR052547">
    <property type="entry name" value="Mito_Isobutyryl-CoADH"/>
</dbReference>
<reference evidence="8 9" key="1">
    <citation type="submission" date="2016-11" db="EMBL/GenBank/DDBJ databases">
        <authorList>
            <person name="Jaros S."/>
            <person name="Januszkiewicz K."/>
            <person name="Wedrychowicz H."/>
        </authorList>
    </citation>
    <scope>NUCLEOTIDE SEQUENCE [LARGE SCALE GENOMIC DNA]</scope>
    <source>
        <strain evidence="8 9">GAS95</strain>
    </source>
</reference>
<dbReference type="Proteomes" id="UP000185151">
    <property type="component" value="Unassembled WGS sequence"/>
</dbReference>
<dbReference type="GO" id="GO:0050660">
    <property type="term" value="F:flavin adenine dinucleotide binding"/>
    <property type="evidence" value="ECO:0007669"/>
    <property type="project" value="InterPro"/>
</dbReference>
<name>A0A1N6GNN5_9BURK</name>
<dbReference type="PIRSF" id="PIRSF016578">
    <property type="entry name" value="HsaA"/>
    <property type="match status" value="1"/>
</dbReference>
<gene>
    <name evidence="8" type="ORF">SAMN05444165_0876</name>
</gene>